<gene>
    <name evidence="2" type="ORF">DFH08DRAFT_817748</name>
</gene>
<feature type="compositionally biased region" description="Polar residues" evidence="1">
    <location>
        <begin position="457"/>
        <end position="467"/>
    </location>
</feature>
<reference evidence="2" key="1">
    <citation type="submission" date="2023-03" db="EMBL/GenBank/DDBJ databases">
        <title>Massive genome expansion in bonnet fungi (Mycena s.s.) driven by repeated elements and novel gene families across ecological guilds.</title>
        <authorList>
            <consortium name="Lawrence Berkeley National Laboratory"/>
            <person name="Harder C.B."/>
            <person name="Miyauchi S."/>
            <person name="Viragh M."/>
            <person name="Kuo A."/>
            <person name="Thoen E."/>
            <person name="Andreopoulos B."/>
            <person name="Lu D."/>
            <person name="Skrede I."/>
            <person name="Drula E."/>
            <person name="Henrissat B."/>
            <person name="Morin E."/>
            <person name="Kohler A."/>
            <person name="Barry K."/>
            <person name="LaButti K."/>
            <person name="Morin E."/>
            <person name="Salamov A."/>
            <person name="Lipzen A."/>
            <person name="Mereny Z."/>
            <person name="Hegedus B."/>
            <person name="Baldrian P."/>
            <person name="Stursova M."/>
            <person name="Weitz H."/>
            <person name="Taylor A."/>
            <person name="Grigoriev I.V."/>
            <person name="Nagy L.G."/>
            <person name="Martin F."/>
            <person name="Kauserud H."/>
        </authorList>
    </citation>
    <scope>NUCLEOTIDE SEQUENCE</scope>
    <source>
        <strain evidence="2">CBHHK002</strain>
    </source>
</reference>
<feature type="compositionally biased region" description="Acidic residues" evidence="1">
    <location>
        <begin position="484"/>
        <end position="502"/>
    </location>
</feature>
<feature type="compositionally biased region" description="Low complexity" evidence="1">
    <location>
        <begin position="468"/>
        <end position="479"/>
    </location>
</feature>
<protein>
    <submittedName>
        <fullName evidence="2">Uncharacterized protein</fullName>
    </submittedName>
</protein>
<accession>A0AAD6ZIE7</accession>
<organism evidence="2 3">
    <name type="scientific">Mycena albidolilacea</name>
    <dbReference type="NCBI Taxonomy" id="1033008"/>
    <lineage>
        <taxon>Eukaryota</taxon>
        <taxon>Fungi</taxon>
        <taxon>Dikarya</taxon>
        <taxon>Basidiomycota</taxon>
        <taxon>Agaricomycotina</taxon>
        <taxon>Agaricomycetes</taxon>
        <taxon>Agaricomycetidae</taxon>
        <taxon>Agaricales</taxon>
        <taxon>Marasmiineae</taxon>
        <taxon>Mycenaceae</taxon>
        <taxon>Mycena</taxon>
    </lineage>
</organism>
<keyword evidence="3" id="KW-1185">Reference proteome</keyword>
<name>A0AAD6ZIE7_9AGAR</name>
<evidence type="ECO:0000313" key="3">
    <source>
        <dbReference type="Proteomes" id="UP001218218"/>
    </source>
</evidence>
<comment type="caution">
    <text evidence="2">The sequence shown here is derived from an EMBL/GenBank/DDBJ whole genome shotgun (WGS) entry which is preliminary data.</text>
</comment>
<sequence length="537" mass="60731">MSSMVKQDIGHNVGNLVQDIHRYGRSSRIRDTTWARKTGDKEERRRIKNKMGYQIYDSLYWTKPQCARMPVHAHGCRCMRTDANACAWMRIGAWSMRSDVRMNVECLKNIDRPPSLMRIHAAWIYPALMCIHAPWMRMLLDFRHTPNFIPNWPKTVGPLISDLGPYPVFVWPLNPPVTLPCPYPMTECHPSCQQVHHTAFSAFSSSLAHGTLNLAPAMTLHHSPACASPPSPENLNAMRRPSKKGQNECKNYFDSKGELKITDWDDIQQMTARMQPSCQISVTVAIWQVTRPFPLSVFASVANVTHLYMIESCWSSLRVVLAQSVPDSIAFKKSFLKLSSFTELYHIGGVMYLVPHSIHVTSTLVFHSAEHPTKTDLTFRDHPVSITGKWTSTDLGLYDFRNVATAAERSFVFSPRIFATIYVNIGFGHDWEGRAAITDITDMQKLLGGLRRLKNYQTPSPLRPSQSPAALVAARAPAPRTEDPAADSEDSDTECEPEDVEDVPLSTGVTPKMRRDPWFTSSFMFDAFVSLKNNSWE</sequence>
<feature type="region of interest" description="Disordered" evidence="1">
    <location>
        <begin position="457"/>
        <end position="511"/>
    </location>
</feature>
<proteinExistence type="predicted"/>
<evidence type="ECO:0000256" key="1">
    <source>
        <dbReference type="SAM" id="MobiDB-lite"/>
    </source>
</evidence>
<dbReference type="EMBL" id="JARIHO010000047">
    <property type="protein sequence ID" value="KAJ7323169.1"/>
    <property type="molecule type" value="Genomic_DNA"/>
</dbReference>
<evidence type="ECO:0000313" key="2">
    <source>
        <dbReference type="EMBL" id="KAJ7323169.1"/>
    </source>
</evidence>
<dbReference type="Proteomes" id="UP001218218">
    <property type="component" value="Unassembled WGS sequence"/>
</dbReference>
<dbReference type="AlphaFoldDB" id="A0AAD6ZIE7"/>